<sequence>TSSISHTQSSLNNLRTRRPYSQQDPSLKFLDVNLPPIETMSINNMNFCTPMTMSTVGTFDRRNDPSFVQSLSRPANSSRRTGPWEPHEDERLLAIVSELGVKHWKLIGIRHGLRDGKQCRERWHNHLNPDLKYGPLTAEEDSKIIEYHSKMGTKWAVMSQMLNRPANLIKNRFYSSLSKKRDFSQVENIDGENERSSSPSISSSGAPISSMINSPVLSQLNALPSSELSNSNSCTFASPSKRIKFYHENSPNPDVPRSKYELISKRKRQFKSATQEDCTTTNTSGNSVELWIRQEQMYRAQINSWHDLRTPATSPDRNKPNEFSCPECQPYYPNRRCHHDNDRHQRHQEDSYFNNEYSHRRENRFANECHNHHRSPQQYQSRRHLESSCDKYQRQQNQPCHTCTNDDSIPTPTYTPISSPRPIRHHYRSSALEQLADLAIMNSWYAINLDIVLLTKIFNLIFTQFQRRVVTVERTKIEIT</sequence>
<dbReference type="InterPro" id="IPR017930">
    <property type="entry name" value="Myb_dom"/>
</dbReference>
<dbReference type="EMBL" id="CAJVPV010001851">
    <property type="protein sequence ID" value="CAG8510220.1"/>
    <property type="molecule type" value="Genomic_DNA"/>
</dbReference>
<feature type="region of interest" description="Disordered" evidence="1">
    <location>
        <begin position="64"/>
        <end position="85"/>
    </location>
</feature>
<feature type="compositionally biased region" description="Polar residues" evidence="1">
    <location>
        <begin position="66"/>
        <end position="80"/>
    </location>
</feature>
<dbReference type="InterPro" id="IPR009057">
    <property type="entry name" value="Homeodomain-like_sf"/>
</dbReference>
<dbReference type="InterPro" id="IPR050560">
    <property type="entry name" value="MYB_TF"/>
</dbReference>
<evidence type="ECO:0000313" key="5">
    <source>
        <dbReference type="Proteomes" id="UP000789342"/>
    </source>
</evidence>
<feature type="domain" description="HTH myb-type" evidence="3">
    <location>
        <begin position="76"/>
        <end position="131"/>
    </location>
</feature>
<dbReference type="GO" id="GO:0005634">
    <property type="term" value="C:nucleus"/>
    <property type="evidence" value="ECO:0007669"/>
    <property type="project" value="TreeGrafter"/>
</dbReference>
<evidence type="ECO:0000259" key="3">
    <source>
        <dbReference type="PROSITE" id="PS51294"/>
    </source>
</evidence>
<organism evidence="4 5">
    <name type="scientific">Acaulospora morrowiae</name>
    <dbReference type="NCBI Taxonomy" id="94023"/>
    <lineage>
        <taxon>Eukaryota</taxon>
        <taxon>Fungi</taxon>
        <taxon>Fungi incertae sedis</taxon>
        <taxon>Mucoromycota</taxon>
        <taxon>Glomeromycotina</taxon>
        <taxon>Glomeromycetes</taxon>
        <taxon>Diversisporales</taxon>
        <taxon>Acaulosporaceae</taxon>
        <taxon>Acaulospora</taxon>
    </lineage>
</organism>
<evidence type="ECO:0000256" key="1">
    <source>
        <dbReference type="SAM" id="MobiDB-lite"/>
    </source>
</evidence>
<dbReference type="OrthoDB" id="2143914at2759"/>
<protein>
    <submittedName>
        <fullName evidence="4">12356_t:CDS:1</fullName>
    </submittedName>
</protein>
<dbReference type="CDD" id="cd00167">
    <property type="entry name" value="SANT"/>
    <property type="match status" value="2"/>
</dbReference>
<reference evidence="4" key="1">
    <citation type="submission" date="2021-06" db="EMBL/GenBank/DDBJ databases">
        <authorList>
            <person name="Kallberg Y."/>
            <person name="Tangrot J."/>
            <person name="Rosling A."/>
        </authorList>
    </citation>
    <scope>NUCLEOTIDE SEQUENCE</scope>
    <source>
        <strain evidence="4">CL551</strain>
    </source>
</reference>
<dbReference type="PANTHER" id="PTHR45614:SF25">
    <property type="entry name" value="MYB PROTEIN"/>
    <property type="match status" value="1"/>
</dbReference>
<name>A0A9N8ZX55_9GLOM</name>
<accession>A0A9N8ZX55</accession>
<evidence type="ECO:0000259" key="2">
    <source>
        <dbReference type="PROSITE" id="PS50090"/>
    </source>
</evidence>
<dbReference type="GO" id="GO:0000978">
    <property type="term" value="F:RNA polymerase II cis-regulatory region sequence-specific DNA binding"/>
    <property type="evidence" value="ECO:0007669"/>
    <property type="project" value="TreeGrafter"/>
</dbReference>
<gene>
    <name evidence="4" type="ORF">AMORRO_LOCUS3688</name>
</gene>
<feature type="region of interest" description="Disordered" evidence="1">
    <location>
        <begin position="1"/>
        <end position="22"/>
    </location>
</feature>
<comment type="caution">
    <text evidence="4">The sequence shown here is derived from an EMBL/GenBank/DDBJ whole genome shotgun (WGS) entry which is preliminary data.</text>
</comment>
<dbReference type="AlphaFoldDB" id="A0A9N8ZX55"/>
<dbReference type="SUPFAM" id="SSF46689">
    <property type="entry name" value="Homeodomain-like"/>
    <property type="match status" value="1"/>
</dbReference>
<evidence type="ECO:0000313" key="4">
    <source>
        <dbReference type="EMBL" id="CAG8510220.1"/>
    </source>
</evidence>
<feature type="domain" description="Myb-like" evidence="2">
    <location>
        <begin position="128"/>
        <end position="177"/>
    </location>
</feature>
<feature type="compositionally biased region" description="Low complexity" evidence="1">
    <location>
        <begin position="196"/>
        <end position="208"/>
    </location>
</feature>
<dbReference type="Gene3D" id="1.10.10.60">
    <property type="entry name" value="Homeodomain-like"/>
    <property type="match status" value="2"/>
</dbReference>
<proteinExistence type="predicted"/>
<dbReference type="PANTHER" id="PTHR45614">
    <property type="entry name" value="MYB PROTEIN-RELATED"/>
    <property type="match status" value="1"/>
</dbReference>
<feature type="domain" description="HTH myb-type" evidence="3">
    <location>
        <begin position="134"/>
        <end position="181"/>
    </location>
</feature>
<keyword evidence="5" id="KW-1185">Reference proteome</keyword>
<dbReference type="GO" id="GO:0000981">
    <property type="term" value="F:DNA-binding transcription factor activity, RNA polymerase II-specific"/>
    <property type="evidence" value="ECO:0007669"/>
    <property type="project" value="TreeGrafter"/>
</dbReference>
<feature type="compositionally biased region" description="Low complexity" evidence="1">
    <location>
        <begin position="408"/>
        <end position="421"/>
    </location>
</feature>
<feature type="non-terminal residue" evidence="4">
    <location>
        <position position="480"/>
    </location>
</feature>
<dbReference type="PROSITE" id="PS51294">
    <property type="entry name" value="HTH_MYB"/>
    <property type="match status" value="2"/>
</dbReference>
<feature type="region of interest" description="Disordered" evidence="1">
    <location>
        <begin position="400"/>
        <end position="422"/>
    </location>
</feature>
<dbReference type="SMART" id="SM00717">
    <property type="entry name" value="SANT"/>
    <property type="match status" value="2"/>
</dbReference>
<feature type="region of interest" description="Disordered" evidence="1">
    <location>
        <begin position="187"/>
        <end position="208"/>
    </location>
</feature>
<dbReference type="InterPro" id="IPR001005">
    <property type="entry name" value="SANT/Myb"/>
</dbReference>
<feature type="domain" description="Myb-like" evidence="2">
    <location>
        <begin position="76"/>
        <end position="127"/>
    </location>
</feature>
<dbReference type="PROSITE" id="PS50090">
    <property type="entry name" value="MYB_LIKE"/>
    <property type="match status" value="2"/>
</dbReference>
<dbReference type="Proteomes" id="UP000789342">
    <property type="component" value="Unassembled WGS sequence"/>
</dbReference>
<dbReference type="Pfam" id="PF13921">
    <property type="entry name" value="Myb_DNA-bind_6"/>
    <property type="match status" value="1"/>
</dbReference>